<feature type="transmembrane region" description="Helical" evidence="7">
    <location>
        <begin position="257"/>
        <end position="279"/>
    </location>
</feature>
<feature type="transmembrane region" description="Helical" evidence="7">
    <location>
        <begin position="380"/>
        <end position="399"/>
    </location>
</feature>
<dbReference type="PANTHER" id="PTHR43124">
    <property type="entry name" value="PURINE EFFLUX PUMP PBUE"/>
    <property type="match status" value="1"/>
</dbReference>
<evidence type="ECO:0000313" key="10">
    <source>
        <dbReference type="Proteomes" id="UP000186104"/>
    </source>
</evidence>
<feature type="region of interest" description="Disordered" evidence="6">
    <location>
        <begin position="410"/>
        <end position="435"/>
    </location>
</feature>
<dbReference type="PROSITE" id="PS50850">
    <property type="entry name" value="MFS"/>
    <property type="match status" value="1"/>
</dbReference>
<dbReference type="GO" id="GO:0022857">
    <property type="term" value="F:transmembrane transporter activity"/>
    <property type="evidence" value="ECO:0007669"/>
    <property type="project" value="InterPro"/>
</dbReference>
<comment type="subcellular location">
    <subcellularLocation>
        <location evidence="1">Cell membrane</location>
        <topology evidence="1">Multi-pass membrane protein</topology>
    </subcellularLocation>
</comment>
<sequence>MMALGRKSAPAGGAHGGEPRIPADLWVLIAGALLVALGFGLVAPVLPQFAQSFNVSVTAASVVVSAFAFCRLIFAPVGGTLIDRLGERKVYLTGLVIVALSTLATGLAQDYWQMLIFRGLGGLGSTMFTISAAALLVRLAPVEARGRVSSYYASAFLIGNIAGPVLGGLLGALGMRIPFFIYAGALLIATAVVAIFLREGRRRQPGDDAQPPMLFSEAIRQARYVGALAGAFANGWCSFGMRVAIVPLFAAQAFDNGARIAGISLACFAVGTATVVLFAGRLADTLGRKPLIVVGFLITGVTVGTLGLVHNEWMFIALSVIAGMGGGILNPAQQAVVADVIGKERSGGKVMASYQMVQDAGTISGPIAAGLIVDKVGYDWAFAAAGAICVIVGIAWLGLPTVRPADRVTADEVNESDDPSNVPRESGRRGVDSSL</sequence>
<evidence type="ECO:0000256" key="5">
    <source>
        <dbReference type="ARBA" id="ARBA00023136"/>
    </source>
</evidence>
<feature type="transmembrane region" description="Helical" evidence="7">
    <location>
        <begin position="25"/>
        <end position="46"/>
    </location>
</feature>
<dbReference type="KEGG" id="dtm:BJL86_2008"/>
<feature type="transmembrane region" description="Helical" evidence="7">
    <location>
        <begin position="115"/>
        <end position="139"/>
    </location>
</feature>
<feature type="compositionally biased region" description="Basic and acidic residues" evidence="6">
    <location>
        <begin position="425"/>
        <end position="435"/>
    </location>
</feature>
<proteinExistence type="predicted"/>
<dbReference type="AlphaFoldDB" id="A0A173LKG3"/>
<keyword evidence="5 7" id="KW-0472">Membrane</keyword>
<dbReference type="GO" id="GO:0005886">
    <property type="term" value="C:plasma membrane"/>
    <property type="evidence" value="ECO:0007669"/>
    <property type="project" value="UniProtKB-SubCell"/>
</dbReference>
<keyword evidence="3 7" id="KW-0812">Transmembrane</keyword>
<feature type="transmembrane region" description="Helical" evidence="7">
    <location>
        <begin position="58"/>
        <end position="78"/>
    </location>
</feature>
<dbReference type="Proteomes" id="UP000186104">
    <property type="component" value="Chromosome"/>
</dbReference>
<name>A0A173LKG3_9ACTN</name>
<dbReference type="SUPFAM" id="SSF103473">
    <property type="entry name" value="MFS general substrate transporter"/>
    <property type="match status" value="1"/>
</dbReference>
<dbReference type="PRINTS" id="PR01035">
    <property type="entry name" value="TCRTETA"/>
</dbReference>
<evidence type="ECO:0000256" key="3">
    <source>
        <dbReference type="ARBA" id="ARBA00022692"/>
    </source>
</evidence>
<feature type="transmembrane region" description="Helical" evidence="7">
    <location>
        <begin position="291"/>
        <end position="309"/>
    </location>
</feature>
<dbReference type="EMBL" id="CP015961">
    <property type="protein sequence ID" value="ANI92775.1"/>
    <property type="molecule type" value="Genomic_DNA"/>
</dbReference>
<dbReference type="PANTHER" id="PTHR43124:SF3">
    <property type="entry name" value="CHLORAMPHENICOL EFFLUX PUMP RV0191"/>
    <property type="match status" value="1"/>
</dbReference>
<dbReference type="Gene3D" id="1.20.1250.20">
    <property type="entry name" value="MFS general substrate transporter like domains"/>
    <property type="match status" value="2"/>
</dbReference>
<dbReference type="CDD" id="cd17325">
    <property type="entry name" value="MFS_MdtG_SLC18_like"/>
    <property type="match status" value="1"/>
</dbReference>
<organism evidence="9 10">
    <name type="scientific">Dietzia timorensis</name>
    <dbReference type="NCBI Taxonomy" id="499555"/>
    <lineage>
        <taxon>Bacteria</taxon>
        <taxon>Bacillati</taxon>
        <taxon>Actinomycetota</taxon>
        <taxon>Actinomycetes</taxon>
        <taxon>Mycobacteriales</taxon>
        <taxon>Dietziaceae</taxon>
        <taxon>Dietzia</taxon>
    </lineage>
</organism>
<feature type="transmembrane region" description="Helical" evidence="7">
    <location>
        <begin position="224"/>
        <end position="245"/>
    </location>
</feature>
<reference evidence="9 10" key="1">
    <citation type="submission" date="2016-06" db="EMBL/GenBank/DDBJ databases">
        <title>Complete genome sequence of a saline-alkali tolerant type strain Dietzia timorensis ID05-A0528T.</title>
        <authorList>
            <person name="Wu X."/>
        </authorList>
    </citation>
    <scope>NUCLEOTIDE SEQUENCE [LARGE SCALE GENOMIC DNA]</scope>
    <source>
        <strain evidence="9 10">ID05-A0528</strain>
    </source>
</reference>
<dbReference type="STRING" id="499555.BJL86_2008"/>
<dbReference type="InterPro" id="IPR001958">
    <property type="entry name" value="Tet-R_TetA/multi-R_MdtG-like"/>
</dbReference>
<evidence type="ECO:0000256" key="6">
    <source>
        <dbReference type="SAM" id="MobiDB-lite"/>
    </source>
</evidence>
<dbReference type="Pfam" id="PF07690">
    <property type="entry name" value="MFS_1"/>
    <property type="match status" value="1"/>
</dbReference>
<feature type="transmembrane region" description="Helical" evidence="7">
    <location>
        <begin position="151"/>
        <end position="173"/>
    </location>
</feature>
<evidence type="ECO:0000259" key="8">
    <source>
        <dbReference type="PROSITE" id="PS50850"/>
    </source>
</evidence>
<keyword evidence="10" id="KW-1185">Reference proteome</keyword>
<dbReference type="InterPro" id="IPR011701">
    <property type="entry name" value="MFS"/>
</dbReference>
<evidence type="ECO:0000256" key="7">
    <source>
        <dbReference type="SAM" id="Phobius"/>
    </source>
</evidence>
<dbReference type="InterPro" id="IPR020846">
    <property type="entry name" value="MFS_dom"/>
</dbReference>
<keyword evidence="4 7" id="KW-1133">Transmembrane helix</keyword>
<feature type="transmembrane region" description="Helical" evidence="7">
    <location>
        <begin position="90"/>
        <end position="109"/>
    </location>
</feature>
<protein>
    <submittedName>
        <fullName evidence="9">Multidrug resistance protein 2</fullName>
    </submittedName>
</protein>
<evidence type="ECO:0000256" key="2">
    <source>
        <dbReference type="ARBA" id="ARBA00022475"/>
    </source>
</evidence>
<evidence type="ECO:0000256" key="1">
    <source>
        <dbReference type="ARBA" id="ARBA00004651"/>
    </source>
</evidence>
<evidence type="ECO:0000313" key="9">
    <source>
        <dbReference type="EMBL" id="ANI92775.1"/>
    </source>
</evidence>
<feature type="transmembrane region" description="Helical" evidence="7">
    <location>
        <begin position="179"/>
        <end position="197"/>
    </location>
</feature>
<keyword evidence="2" id="KW-1003">Cell membrane</keyword>
<accession>A0A173LKG3</accession>
<feature type="domain" description="Major facilitator superfamily (MFS) profile" evidence="8">
    <location>
        <begin position="24"/>
        <end position="404"/>
    </location>
</feature>
<evidence type="ECO:0000256" key="4">
    <source>
        <dbReference type="ARBA" id="ARBA00022989"/>
    </source>
</evidence>
<dbReference type="InterPro" id="IPR050189">
    <property type="entry name" value="MFS_Efflux_Transporters"/>
</dbReference>
<gene>
    <name evidence="9" type="ORF">BJL86_2008</name>
</gene>
<dbReference type="InterPro" id="IPR036259">
    <property type="entry name" value="MFS_trans_sf"/>
</dbReference>